<sequence length="224" mass="25562">MASTTFVLEDAIKAIAVNGFYHVQDPAVGQRIAEMEKNKHQFSTTSTTGLEFYRDNVHEDQRIRSVLEDSFDWCALGDYRRIQEDRGHIFQLRRGGAKADVLVVQLWKDECRGIYWRGSHRIPRETLESVRAANRMWEVASARLERAGCQPIPLDFQTSGLVILDARIAFETDHGSPVTCSFAPLYQLRSWLKLIPPKTEDSDKLVEELQGDRVGVYFATENEG</sequence>
<accession>A0A9P8VQ55</accession>
<proteinExistence type="predicted"/>
<protein>
    <submittedName>
        <fullName evidence="1">Uncharacterized protein</fullName>
    </submittedName>
</protein>
<comment type="caution">
    <text evidence="1">The sequence shown here is derived from an EMBL/GenBank/DDBJ whole genome shotgun (WGS) entry which is preliminary data.</text>
</comment>
<gene>
    <name evidence="1" type="ORF">B0T10DRAFT_533810</name>
</gene>
<evidence type="ECO:0000313" key="2">
    <source>
        <dbReference type="Proteomes" id="UP000777438"/>
    </source>
</evidence>
<dbReference type="EMBL" id="JAGPYM010000069">
    <property type="protein sequence ID" value="KAH6869571.1"/>
    <property type="molecule type" value="Genomic_DNA"/>
</dbReference>
<name>A0A9P8VQ55_9HYPO</name>
<organism evidence="1 2">
    <name type="scientific">Thelonectria olida</name>
    <dbReference type="NCBI Taxonomy" id="1576542"/>
    <lineage>
        <taxon>Eukaryota</taxon>
        <taxon>Fungi</taxon>
        <taxon>Dikarya</taxon>
        <taxon>Ascomycota</taxon>
        <taxon>Pezizomycotina</taxon>
        <taxon>Sordariomycetes</taxon>
        <taxon>Hypocreomycetidae</taxon>
        <taxon>Hypocreales</taxon>
        <taxon>Nectriaceae</taxon>
        <taxon>Thelonectria</taxon>
    </lineage>
</organism>
<dbReference type="AlphaFoldDB" id="A0A9P8VQ55"/>
<dbReference type="OrthoDB" id="5068804at2759"/>
<evidence type="ECO:0000313" key="1">
    <source>
        <dbReference type="EMBL" id="KAH6869571.1"/>
    </source>
</evidence>
<keyword evidence="2" id="KW-1185">Reference proteome</keyword>
<reference evidence="1 2" key="1">
    <citation type="journal article" date="2021" name="Nat. Commun.">
        <title>Genetic determinants of endophytism in the Arabidopsis root mycobiome.</title>
        <authorList>
            <person name="Mesny F."/>
            <person name="Miyauchi S."/>
            <person name="Thiergart T."/>
            <person name="Pickel B."/>
            <person name="Atanasova L."/>
            <person name="Karlsson M."/>
            <person name="Huettel B."/>
            <person name="Barry K.W."/>
            <person name="Haridas S."/>
            <person name="Chen C."/>
            <person name="Bauer D."/>
            <person name="Andreopoulos W."/>
            <person name="Pangilinan J."/>
            <person name="LaButti K."/>
            <person name="Riley R."/>
            <person name="Lipzen A."/>
            <person name="Clum A."/>
            <person name="Drula E."/>
            <person name="Henrissat B."/>
            <person name="Kohler A."/>
            <person name="Grigoriev I.V."/>
            <person name="Martin F.M."/>
            <person name="Hacquard S."/>
        </authorList>
    </citation>
    <scope>NUCLEOTIDE SEQUENCE [LARGE SCALE GENOMIC DNA]</scope>
    <source>
        <strain evidence="1 2">MPI-CAGE-CH-0241</strain>
    </source>
</reference>
<dbReference type="Proteomes" id="UP000777438">
    <property type="component" value="Unassembled WGS sequence"/>
</dbReference>